<evidence type="ECO:0000256" key="3">
    <source>
        <dbReference type="ARBA" id="ARBA00022833"/>
    </source>
</evidence>
<dbReference type="OrthoDB" id="6529at2157"/>
<keyword evidence="3" id="KW-0862">Zinc</keyword>
<dbReference type="InterPro" id="IPR007115">
    <property type="entry name" value="6-PTP_synth/QueD"/>
</dbReference>
<dbReference type="PANTHER" id="PTHR12589:SF7">
    <property type="entry name" value="6-PYRUVOYL TETRAHYDROBIOPTERIN SYNTHASE"/>
    <property type="match status" value="1"/>
</dbReference>
<keyword evidence="2" id="KW-0479">Metal-binding</keyword>
<dbReference type="EMBL" id="LNTB01000001">
    <property type="protein sequence ID" value="KSW11982.1"/>
    <property type="molecule type" value="Genomic_DNA"/>
</dbReference>
<dbReference type="PANTHER" id="PTHR12589">
    <property type="entry name" value="PYRUVOYL TETRAHYDROBIOPTERIN SYNTHASE"/>
    <property type="match status" value="1"/>
</dbReference>
<sequence>MPLGVCVSTWISVALRVESLGGAAASLHGHDYRVKACVEDSLAEDNTVIDHYRLLSMLEECASSLDHRYLNEALGVRDATAEILVSRIRGCLEEKLASTGRSLHLVYLEACTATGYCSYYRAGVPGIPE</sequence>
<gene>
    <name evidence="5" type="ORF">CF15_04115</name>
</gene>
<evidence type="ECO:0000256" key="4">
    <source>
        <dbReference type="ARBA" id="ARBA00023239"/>
    </source>
</evidence>
<proteinExistence type="predicted"/>
<dbReference type="Proteomes" id="UP000053352">
    <property type="component" value="Unassembled WGS sequence"/>
</dbReference>
<dbReference type="STRING" id="2309.CF15_04115"/>
<comment type="caution">
    <text evidence="5">The sequence shown here is derived from an EMBL/GenBank/DDBJ whole genome shotgun (WGS) entry which is preliminary data.</text>
</comment>
<dbReference type="GO" id="GO:0046872">
    <property type="term" value="F:metal ion binding"/>
    <property type="evidence" value="ECO:0007669"/>
    <property type="project" value="UniProtKB-KW"/>
</dbReference>
<evidence type="ECO:0008006" key="7">
    <source>
        <dbReference type="Google" id="ProtNLM"/>
    </source>
</evidence>
<dbReference type="RefSeq" id="WP_058370662.1">
    <property type="nucleotide sequence ID" value="NZ_LNTB01000001.1"/>
</dbReference>
<dbReference type="Pfam" id="PF01242">
    <property type="entry name" value="PTPS"/>
    <property type="match status" value="1"/>
</dbReference>
<keyword evidence="4" id="KW-0456">Lyase</keyword>
<dbReference type="GO" id="GO:0016829">
    <property type="term" value="F:lyase activity"/>
    <property type="evidence" value="ECO:0007669"/>
    <property type="project" value="UniProtKB-KW"/>
</dbReference>
<comment type="cofactor">
    <cofactor evidence="1">
        <name>Zn(2+)</name>
        <dbReference type="ChEBI" id="CHEBI:29105"/>
    </cofactor>
</comment>
<evidence type="ECO:0000256" key="2">
    <source>
        <dbReference type="ARBA" id="ARBA00022723"/>
    </source>
</evidence>
<protein>
    <recommendedName>
        <fullName evidence="7">6-pyruvoyl tetrahydropterin synthase</fullName>
    </recommendedName>
</protein>
<reference evidence="5 6" key="1">
    <citation type="submission" date="2015-11" db="EMBL/GenBank/DDBJ databases">
        <title>Genome sequence of Pyrodictium occultum PL-19, a marine hyperthermophilic archaeon isolated from Volcano, Italy.</title>
        <authorList>
            <person name="Utturkar S."/>
            <person name="Huber H."/>
            <person name="Leptihn S."/>
            <person name="Brown S."/>
            <person name="Stetter K.O."/>
            <person name="Podar M."/>
        </authorList>
    </citation>
    <scope>NUCLEOTIDE SEQUENCE [LARGE SCALE GENOMIC DNA]</scope>
    <source>
        <strain evidence="5 6">PL-19</strain>
    </source>
</reference>
<evidence type="ECO:0000313" key="6">
    <source>
        <dbReference type="Proteomes" id="UP000053352"/>
    </source>
</evidence>
<accession>A0A0V8RVA7</accession>
<dbReference type="InterPro" id="IPR038418">
    <property type="entry name" value="6-PTP_synth/QueD_sf"/>
</dbReference>
<dbReference type="Gene3D" id="3.30.479.10">
    <property type="entry name" value="6-pyruvoyl tetrahydropterin synthase/QueD"/>
    <property type="match status" value="1"/>
</dbReference>
<keyword evidence="6" id="KW-1185">Reference proteome</keyword>
<name>A0A0V8RVA7_PYROC</name>
<evidence type="ECO:0000313" key="5">
    <source>
        <dbReference type="EMBL" id="KSW11982.1"/>
    </source>
</evidence>
<dbReference type="AlphaFoldDB" id="A0A0V8RVA7"/>
<dbReference type="SUPFAM" id="SSF55620">
    <property type="entry name" value="Tetrahydrobiopterin biosynthesis enzymes-like"/>
    <property type="match status" value="1"/>
</dbReference>
<organism evidence="5 6">
    <name type="scientific">Pyrodictium occultum</name>
    <dbReference type="NCBI Taxonomy" id="2309"/>
    <lineage>
        <taxon>Archaea</taxon>
        <taxon>Thermoproteota</taxon>
        <taxon>Thermoprotei</taxon>
        <taxon>Desulfurococcales</taxon>
        <taxon>Pyrodictiaceae</taxon>
        <taxon>Pyrodictium</taxon>
    </lineage>
</organism>
<evidence type="ECO:0000256" key="1">
    <source>
        <dbReference type="ARBA" id="ARBA00001947"/>
    </source>
</evidence>